<gene>
    <name evidence="3" type="ORF">Bathy03g00690</name>
</gene>
<dbReference type="AlphaFoldDB" id="K8ECL8"/>
<dbReference type="RefSeq" id="XP_007514267.1">
    <property type="nucleotide sequence ID" value="XM_007514205.1"/>
</dbReference>
<feature type="region of interest" description="Disordered" evidence="2">
    <location>
        <begin position="168"/>
        <end position="199"/>
    </location>
</feature>
<protein>
    <submittedName>
        <fullName evidence="3">Uncharacterized protein</fullName>
    </submittedName>
</protein>
<feature type="region of interest" description="Disordered" evidence="2">
    <location>
        <begin position="1"/>
        <end position="28"/>
    </location>
</feature>
<sequence>MTTTTDGDGDDGKKTSLESHFHLSKSRVNDAVSTLEKTILETAKKRERELSEKKTLIDRLYERLELTREMVAEGEKQLTESEMKLQKAKEENEMLRKVVEECTRKESTWKRKGEWHKRKAREARERVRECWVNMDKVALVCDEMVKGSDVEEVGAFDLVDDNEEYDYGERQKLRKDDDEVNAEEEEKQNEYVTKPSNNTSSSRIQTLVQALSKSVRNLESAVQKERSYRKMADAEVEKARKCIMNEVEGENADLKIAAARLTKALSLLKHSGDSCSSTIV</sequence>
<feature type="compositionally biased region" description="Basic and acidic residues" evidence="2">
    <location>
        <begin position="10"/>
        <end position="21"/>
    </location>
</feature>
<evidence type="ECO:0000313" key="4">
    <source>
        <dbReference type="Proteomes" id="UP000198341"/>
    </source>
</evidence>
<dbReference type="EMBL" id="FO082276">
    <property type="protein sequence ID" value="CCO15704.1"/>
    <property type="molecule type" value="Genomic_DNA"/>
</dbReference>
<organism evidence="3 4">
    <name type="scientific">Bathycoccus prasinos</name>
    <dbReference type="NCBI Taxonomy" id="41875"/>
    <lineage>
        <taxon>Eukaryota</taxon>
        <taxon>Viridiplantae</taxon>
        <taxon>Chlorophyta</taxon>
        <taxon>Mamiellophyceae</taxon>
        <taxon>Mamiellales</taxon>
        <taxon>Bathycoccaceae</taxon>
        <taxon>Bathycoccus</taxon>
    </lineage>
</organism>
<accession>K8ECL8</accession>
<proteinExistence type="predicted"/>
<reference evidence="3 4" key="1">
    <citation type="submission" date="2011-10" db="EMBL/GenBank/DDBJ databases">
        <authorList>
            <person name="Genoscope - CEA"/>
        </authorList>
    </citation>
    <scope>NUCLEOTIDE SEQUENCE [LARGE SCALE GENOMIC DNA]</scope>
    <source>
        <strain evidence="3 4">RCC 1105</strain>
    </source>
</reference>
<feature type="coiled-coil region" evidence="1">
    <location>
        <begin position="57"/>
        <end position="105"/>
    </location>
</feature>
<feature type="compositionally biased region" description="Basic and acidic residues" evidence="2">
    <location>
        <begin position="168"/>
        <end position="177"/>
    </location>
</feature>
<evidence type="ECO:0000256" key="2">
    <source>
        <dbReference type="SAM" id="MobiDB-lite"/>
    </source>
</evidence>
<dbReference type="GeneID" id="19016607"/>
<name>K8ECL8_9CHLO</name>
<evidence type="ECO:0000256" key="1">
    <source>
        <dbReference type="SAM" id="Coils"/>
    </source>
</evidence>
<evidence type="ECO:0000313" key="3">
    <source>
        <dbReference type="EMBL" id="CCO15704.1"/>
    </source>
</evidence>
<dbReference type="KEGG" id="bpg:Bathy03g00690"/>
<keyword evidence="1" id="KW-0175">Coiled coil</keyword>
<dbReference type="Proteomes" id="UP000198341">
    <property type="component" value="Chromosome 3"/>
</dbReference>
<keyword evidence="4" id="KW-1185">Reference proteome</keyword>
<feature type="compositionally biased region" description="Acidic residues" evidence="2">
    <location>
        <begin position="178"/>
        <end position="187"/>
    </location>
</feature>